<dbReference type="InterPro" id="IPR036873">
    <property type="entry name" value="Rhodanese-like_dom_sf"/>
</dbReference>
<sequence length="349" mass="38817">MSLATTTAAEAMAARDQFDAIIDVRSPSEFAEDRLPGAVNWPVLDDAERAEVGTIYTQVSTFEARKRGAAIVSRNIARLIDEHVAAQGRDWRPLVYCWRGGQRSGSFAIVMAQIGFRVRQLQGGYKAYRTLVRDELQALPGRFDWRVIGGRTGSGKTRLLGALAAQGAQVLDLEALAAHRGSVLGEWPDRPQPSQKEFDSRLWLAMQGFNPARPVFVERESRRIGRLQLPDSVTQAWEQRSRPIQVELGLAERVALLTEEYAFFTRDVDALVQRLQPLTELRGKAAVARWEALARAGDWPTLVSELMQQHYDPLYDRALRHATAADMQTITLADATPDSLQAAARQIAG</sequence>
<dbReference type="Proteomes" id="UP001371218">
    <property type="component" value="Unassembled WGS sequence"/>
</dbReference>
<dbReference type="EC" id="2.5.1.-" evidence="3"/>
<dbReference type="RefSeq" id="WP_341429245.1">
    <property type="nucleotide sequence ID" value="NZ_JBBUTG010000036.1"/>
</dbReference>
<dbReference type="PROSITE" id="PS50206">
    <property type="entry name" value="RHODANESE_3"/>
    <property type="match status" value="1"/>
</dbReference>
<reference evidence="3 4" key="1">
    <citation type="submission" date="2024-04" db="EMBL/GenBank/DDBJ databases">
        <title>Novel species of the genus Ideonella isolated from streams.</title>
        <authorList>
            <person name="Lu H."/>
        </authorList>
    </citation>
    <scope>NUCLEOTIDE SEQUENCE [LARGE SCALE GENOMIC DNA]</scope>
    <source>
        <strain evidence="3 4">DXS29W</strain>
    </source>
</reference>
<proteinExistence type="predicted"/>
<evidence type="ECO:0000256" key="1">
    <source>
        <dbReference type="ARBA" id="ARBA00023266"/>
    </source>
</evidence>
<evidence type="ECO:0000313" key="4">
    <source>
        <dbReference type="Proteomes" id="UP001371218"/>
    </source>
</evidence>
<accession>A0ABU9C2A6</accession>
<organism evidence="3 4">
    <name type="scientific">Ideonella lacteola</name>
    <dbReference type="NCBI Taxonomy" id="2984193"/>
    <lineage>
        <taxon>Bacteria</taxon>
        <taxon>Pseudomonadati</taxon>
        <taxon>Pseudomonadota</taxon>
        <taxon>Betaproteobacteria</taxon>
        <taxon>Burkholderiales</taxon>
        <taxon>Sphaerotilaceae</taxon>
        <taxon>Ideonella</taxon>
    </lineage>
</organism>
<dbReference type="NCBIfam" id="NF008752">
    <property type="entry name" value="PRK11784.1-4"/>
    <property type="match status" value="1"/>
</dbReference>
<dbReference type="InterPro" id="IPR017582">
    <property type="entry name" value="SelU"/>
</dbReference>
<name>A0ABU9C2A6_9BURK</name>
<evidence type="ECO:0000313" key="3">
    <source>
        <dbReference type="EMBL" id="MEK8034813.1"/>
    </source>
</evidence>
<keyword evidence="4" id="KW-1185">Reference proteome</keyword>
<feature type="domain" description="Rhodanese" evidence="2">
    <location>
        <begin position="21"/>
        <end position="137"/>
    </location>
</feature>
<dbReference type="PANTHER" id="PTHR30401">
    <property type="entry name" value="TRNA 2-SELENOURIDINE SYNTHASE"/>
    <property type="match status" value="1"/>
</dbReference>
<dbReference type="InterPro" id="IPR001763">
    <property type="entry name" value="Rhodanese-like_dom"/>
</dbReference>
<dbReference type="GO" id="GO:0016740">
    <property type="term" value="F:transferase activity"/>
    <property type="evidence" value="ECO:0007669"/>
    <property type="project" value="UniProtKB-KW"/>
</dbReference>
<dbReference type="SMART" id="SM00450">
    <property type="entry name" value="RHOD"/>
    <property type="match status" value="1"/>
</dbReference>
<dbReference type="Pfam" id="PF26341">
    <property type="entry name" value="AAA_SelU"/>
    <property type="match status" value="1"/>
</dbReference>
<dbReference type="PANTHER" id="PTHR30401:SF0">
    <property type="entry name" value="TRNA 2-SELENOURIDINE SYNTHASE"/>
    <property type="match status" value="1"/>
</dbReference>
<dbReference type="InterPro" id="IPR058840">
    <property type="entry name" value="AAA_SelU"/>
</dbReference>
<dbReference type="EMBL" id="JBBUTG010000036">
    <property type="protein sequence ID" value="MEK8034813.1"/>
    <property type="molecule type" value="Genomic_DNA"/>
</dbReference>
<dbReference type="NCBIfam" id="TIGR03167">
    <property type="entry name" value="tRNA_sel_U_synt"/>
    <property type="match status" value="1"/>
</dbReference>
<evidence type="ECO:0000259" key="2">
    <source>
        <dbReference type="PROSITE" id="PS50206"/>
    </source>
</evidence>
<gene>
    <name evidence="3" type="primary">mnmH</name>
    <name evidence="3" type="ORF">AACH06_28685</name>
</gene>
<dbReference type="Gene3D" id="3.40.250.10">
    <property type="entry name" value="Rhodanese-like domain"/>
    <property type="match status" value="1"/>
</dbReference>
<keyword evidence="3" id="KW-0808">Transferase</keyword>
<dbReference type="Pfam" id="PF00581">
    <property type="entry name" value="Rhodanese"/>
    <property type="match status" value="1"/>
</dbReference>
<dbReference type="SUPFAM" id="SSF52821">
    <property type="entry name" value="Rhodanese/Cell cycle control phosphatase"/>
    <property type="match status" value="1"/>
</dbReference>
<dbReference type="NCBIfam" id="NF008750">
    <property type="entry name" value="PRK11784.1-2"/>
    <property type="match status" value="1"/>
</dbReference>
<comment type="caution">
    <text evidence="3">The sequence shown here is derived from an EMBL/GenBank/DDBJ whole genome shotgun (WGS) entry which is preliminary data.</text>
</comment>
<protein>
    <submittedName>
        <fullName evidence="3">tRNA 2-selenouridine(34) synthase MnmH</fullName>
        <ecNumber evidence="3">2.5.1.-</ecNumber>
    </submittedName>
</protein>
<keyword evidence="1" id="KW-0711">Selenium</keyword>